<evidence type="ECO:0000256" key="1">
    <source>
        <dbReference type="ARBA" id="ARBA00022737"/>
    </source>
</evidence>
<dbReference type="SUPFAM" id="SSF48452">
    <property type="entry name" value="TPR-like"/>
    <property type="match status" value="1"/>
</dbReference>
<dbReference type="Pfam" id="PF07719">
    <property type="entry name" value="TPR_2"/>
    <property type="match status" value="2"/>
</dbReference>
<dbReference type="AlphaFoldDB" id="A0A0S6VZU6"/>
<sequence length="248" mass="28314">MILPRWLCIAGVMLCVGCGPTLEEQRQRSEANYKIGEAEMRSGNYSEAIKSLQEAQKYNPNDAKIYNALGLIYIQYQQYDKSISMFEKALRLNPNLPDAHNSLGTVYARLQQWDQAISEFKKALSDPSYPTPALAHYNLGLALMEKGDHINAVKEFHAAVEISPTFSQALDKYGIALYRMNRNQEAIKRFKQAIEVSPDFIDPYVNLGLVYMKQGKRDDAVAQFKSVLERSSDEKIRSEVERYLEMLE</sequence>
<feature type="repeat" description="TPR" evidence="3">
    <location>
        <begin position="63"/>
        <end position="96"/>
    </location>
</feature>
<keyword evidence="1" id="KW-0677">Repeat</keyword>
<dbReference type="HOGENOM" id="CLU_003728_9_0_0"/>
<keyword evidence="5" id="KW-1185">Reference proteome</keyword>
<dbReference type="Gene3D" id="1.25.40.10">
    <property type="entry name" value="Tetratricopeptide repeat domain"/>
    <property type="match status" value="2"/>
</dbReference>
<dbReference type="SMART" id="SM00028">
    <property type="entry name" value="TPR"/>
    <property type="match status" value="6"/>
</dbReference>
<dbReference type="STRING" id="1499966.U14_04097"/>
<feature type="repeat" description="TPR" evidence="3">
    <location>
        <begin position="201"/>
        <end position="234"/>
    </location>
</feature>
<dbReference type="InterPro" id="IPR011990">
    <property type="entry name" value="TPR-like_helical_dom_sf"/>
</dbReference>
<organism evidence="4">
    <name type="scientific">Candidatus Moduliflexus flocculans</name>
    <dbReference type="NCBI Taxonomy" id="1499966"/>
    <lineage>
        <taxon>Bacteria</taxon>
        <taxon>Candidatus Moduliflexota</taxon>
        <taxon>Candidatus Moduliflexia</taxon>
        <taxon>Candidatus Moduliflexales</taxon>
        <taxon>Candidatus Moduliflexaceae</taxon>
    </lineage>
</organism>
<dbReference type="PANTHER" id="PTHR44858">
    <property type="entry name" value="TETRATRICOPEPTIDE REPEAT PROTEIN 6"/>
    <property type="match status" value="1"/>
</dbReference>
<name>A0A0S6VZU6_9BACT</name>
<evidence type="ECO:0000313" key="5">
    <source>
        <dbReference type="Proteomes" id="UP000030700"/>
    </source>
</evidence>
<dbReference type="Proteomes" id="UP000030700">
    <property type="component" value="Unassembled WGS sequence"/>
</dbReference>
<evidence type="ECO:0000313" key="4">
    <source>
        <dbReference type="EMBL" id="GAK52840.1"/>
    </source>
</evidence>
<dbReference type="EMBL" id="DF820459">
    <property type="protein sequence ID" value="GAK52840.1"/>
    <property type="molecule type" value="Genomic_DNA"/>
</dbReference>
<gene>
    <name evidence="4" type="ORF">U14_04097</name>
</gene>
<evidence type="ECO:0000256" key="3">
    <source>
        <dbReference type="PROSITE-ProRule" id="PRU00339"/>
    </source>
</evidence>
<protein>
    <submittedName>
        <fullName evidence="4">Social gliding motility protein Tgl</fullName>
    </submittedName>
</protein>
<feature type="repeat" description="TPR" evidence="3">
    <location>
        <begin position="167"/>
        <end position="200"/>
    </location>
</feature>
<dbReference type="InterPro" id="IPR019734">
    <property type="entry name" value="TPR_rpt"/>
</dbReference>
<feature type="repeat" description="TPR" evidence="3">
    <location>
        <begin position="29"/>
        <end position="62"/>
    </location>
</feature>
<feature type="repeat" description="TPR" evidence="3">
    <location>
        <begin position="133"/>
        <end position="166"/>
    </location>
</feature>
<reference evidence="4" key="1">
    <citation type="journal article" date="2015" name="PeerJ">
        <title>First genomic representation of candidate bacterial phylum KSB3 points to enhanced environmental sensing as a trigger of wastewater bulking.</title>
        <authorList>
            <person name="Sekiguchi Y."/>
            <person name="Ohashi A."/>
            <person name="Parks D.H."/>
            <person name="Yamauchi T."/>
            <person name="Tyson G.W."/>
            <person name="Hugenholtz P."/>
        </authorList>
    </citation>
    <scope>NUCLEOTIDE SEQUENCE [LARGE SCALE GENOMIC DNA]</scope>
</reference>
<evidence type="ECO:0000256" key="2">
    <source>
        <dbReference type="ARBA" id="ARBA00022803"/>
    </source>
</evidence>
<dbReference type="InterPro" id="IPR050498">
    <property type="entry name" value="Ycf3"/>
</dbReference>
<proteinExistence type="predicted"/>
<dbReference type="PROSITE" id="PS50293">
    <property type="entry name" value="TPR_REGION"/>
    <property type="match status" value="2"/>
</dbReference>
<keyword evidence="2 3" id="KW-0802">TPR repeat</keyword>
<dbReference type="InterPro" id="IPR013105">
    <property type="entry name" value="TPR_2"/>
</dbReference>
<dbReference type="Pfam" id="PF13414">
    <property type="entry name" value="TPR_11"/>
    <property type="match status" value="2"/>
</dbReference>
<feature type="repeat" description="TPR" evidence="3">
    <location>
        <begin position="97"/>
        <end position="129"/>
    </location>
</feature>
<accession>A0A0S6VZU6</accession>
<dbReference type="PANTHER" id="PTHR44858:SF1">
    <property type="entry name" value="UDP-N-ACETYLGLUCOSAMINE--PEPTIDE N-ACETYLGLUCOSAMINYLTRANSFERASE SPINDLY-RELATED"/>
    <property type="match status" value="1"/>
</dbReference>
<dbReference type="PROSITE" id="PS50005">
    <property type="entry name" value="TPR"/>
    <property type="match status" value="6"/>
</dbReference>